<dbReference type="GO" id="GO:0003924">
    <property type="term" value="F:GTPase activity"/>
    <property type="evidence" value="ECO:0007669"/>
    <property type="project" value="InterPro"/>
</dbReference>
<dbReference type="GO" id="GO:0031683">
    <property type="term" value="F:G-protein beta/gamma-subunit complex binding"/>
    <property type="evidence" value="ECO:0007669"/>
    <property type="project" value="InterPro"/>
</dbReference>
<dbReference type="EMBL" id="ASPP01018702">
    <property type="protein sequence ID" value="ETO15917.1"/>
    <property type="molecule type" value="Genomic_DNA"/>
</dbReference>
<evidence type="ECO:0000256" key="3">
    <source>
        <dbReference type="ARBA" id="ARBA00023134"/>
    </source>
</evidence>
<dbReference type="InterPro" id="IPR027417">
    <property type="entry name" value="P-loop_NTPase"/>
</dbReference>
<dbReference type="AlphaFoldDB" id="X6MR74"/>
<dbReference type="Gene3D" id="1.10.400.10">
    <property type="entry name" value="GI Alpha 1, domain 2-like"/>
    <property type="match status" value="1"/>
</dbReference>
<dbReference type="CDD" id="cd00066">
    <property type="entry name" value="G-alpha"/>
    <property type="match status" value="1"/>
</dbReference>
<dbReference type="OMA" id="ICYPEYC"/>
<feature type="binding site" evidence="6">
    <location>
        <position position="45"/>
    </location>
    <ligand>
        <name>Mg(2+)</name>
        <dbReference type="ChEBI" id="CHEBI:18420"/>
    </ligand>
</feature>
<dbReference type="GO" id="GO:0046872">
    <property type="term" value="F:metal ion binding"/>
    <property type="evidence" value="ECO:0007669"/>
    <property type="project" value="UniProtKB-KW"/>
</dbReference>
<name>X6MR74_RETFI</name>
<dbReference type="PRINTS" id="PR00318">
    <property type="entry name" value="GPROTEINA"/>
</dbReference>
<dbReference type="GO" id="GO:0007188">
    <property type="term" value="P:adenylate cyclase-modulating G protein-coupled receptor signaling pathway"/>
    <property type="evidence" value="ECO:0007669"/>
    <property type="project" value="TreeGrafter"/>
</dbReference>
<feature type="binding site" evidence="5">
    <location>
        <begin position="274"/>
        <end position="277"/>
    </location>
    <ligand>
        <name>GTP</name>
        <dbReference type="ChEBI" id="CHEBI:37565"/>
    </ligand>
</feature>
<evidence type="ECO:0000256" key="5">
    <source>
        <dbReference type="PIRSR" id="PIRSR601019-1"/>
    </source>
</evidence>
<dbReference type="Gene3D" id="3.40.50.300">
    <property type="entry name" value="P-loop containing nucleotide triphosphate hydrolases"/>
    <property type="match status" value="1"/>
</dbReference>
<evidence type="ECO:0000313" key="7">
    <source>
        <dbReference type="EMBL" id="ETO15917.1"/>
    </source>
</evidence>
<dbReference type="PANTHER" id="PTHR10218">
    <property type="entry name" value="GTP-BINDING PROTEIN ALPHA SUBUNIT"/>
    <property type="match status" value="1"/>
</dbReference>
<dbReference type="GO" id="GO:0001664">
    <property type="term" value="F:G protein-coupled receptor binding"/>
    <property type="evidence" value="ECO:0007669"/>
    <property type="project" value="TreeGrafter"/>
</dbReference>
<protein>
    <submittedName>
        <fullName evidence="7">Guanine nucleotide-binding protein G(O) subunit alpha</fullName>
    </submittedName>
</protein>
<evidence type="ECO:0000256" key="2">
    <source>
        <dbReference type="ARBA" id="ARBA00022741"/>
    </source>
</evidence>
<feature type="binding site" evidence="5">
    <location>
        <begin position="205"/>
        <end position="209"/>
    </location>
    <ligand>
        <name>GTP</name>
        <dbReference type="ChEBI" id="CHEBI:37565"/>
    </ligand>
</feature>
<dbReference type="SUPFAM" id="SSF52540">
    <property type="entry name" value="P-loop containing nucleoside triphosphate hydrolases"/>
    <property type="match status" value="1"/>
</dbReference>
<dbReference type="FunFam" id="3.40.50.300:FF:000692">
    <property type="entry name" value="Guanine nucleotide-binding protein subunit alpha"/>
    <property type="match status" value="1"/>
</dbReference>
<dbReference type="Proteomes" id="UP000023152">
    <property type="component" value="Unassembled WGS sequence"/>
</dbReference>
<feature type="binding site" evidence="6">
    <location>
        <position position="180"/>
    </location>
    <ligand>
        <name>Mg(2+)</name>
        <dbReference type="ChEBI" id="CHEBI:18420"/>
    </ligand>
</feature>
<keyword evidence="6" id="KW-0460">Magnesium</keyword>
<evidence type="ECO:0000313" key="8">
    <source>
        <dbReference type="Proteomes" id="UP000023152"/>
    </source>
</evidence>
<accession>X6MR74</accession>
<evidence type="ECO:0000256" key="6">
    <source>
        <dbReference type="PIRSR" id="PIRSR601019-2"/>
    </source>
</evidence>
<organism evidence="7 8">
    <name type="scientific">Reticulomyxa filosa</name>
    <dbReference type="NCBI Taxonomy" id="46433"/>
    <lineage>
        <taxon>Eukaryota</taxon>
        <taxon>Sar</taxon>
        <taxon>Rhizaria</taxon>
        <taxon>Retaria</taxon>
        <taxon>Foraminifera</taxon>
        <taxon>Monothalamids</taxon>
        <taxon>Reticulomyxidae</taxon>
        <taxon>Reticulomyxa</taxon>
    </lineage>
</organism>
<keyword evidence="3 5" id="KW-0342">GTP-binding</keyword>
<dbReference type="SUPFAM" id="SSF47895">
    <property type="entry name" value="Transducin (alpha subunit), insertion domain"/>
    <property type="match status" value="1"/>
</dbReference>
<dbReference type="InterPro" id="IPR001019">
    <property type="entry name" value="Gprotein_alpha_su"/>
</dbReference>
<dbReference type="GO" id="GO:0005834">
    <property type="term" value="C:heterotrimeric G-protein complex"/>
    <property type="evidence" value="ECO:0007669"/>
    <property type="project" value="TreeGrafter"/>
</dbReference>
<dbReference type="GO" id="GO:0005525">
    <property type="term" value="F:GTP binding"/>
    <property type="evidence" value="ECO:0007669"/>
    <property type="project" value="UniProtKB-KW"/>
</dbReference>
<evidence type="ECO:0000256" key="1">
    <source>
        <dbReference type="ARBA" id="ARBA00022723"/>
    </source>
</evidence>
<dbReference type="OrthoDB" id="5817230at2759"/>
<feature type="binding site" evidence="5">
    <location>
        <begin position="41"/>
        <end position="46"/>
    </location>
    <ligand>
        <name>GTP</name>
        <dbReference type="ChEBI" id="CHEBI:37565"/>
    </ligand>
</feature>
<keyword evidence="1 6" id="KW-0479">Metal-binding</keyword>
<proteinExistence type="predicted"/>
<dbReference type="PANTHER" id="PTHR10218:SF302">
    <property type="entry name" value="GUANINE NUCLEOTIDE-BINDING PROTEIN ALPHA-5 SUBUNIT"/>
    <property type="match status" value="1"/>
</dbReference>
<feature type="binding site" evidence="5">
    <location>
        <position position="331"/>
    </location>
    <ligand>
        <name>GTP</name>
        <dbReference type="ChEBI" id="CHEBI:37565"/>
    </ligand>
</feature>
<reference evidence="7 8" key="1">
    <citation type="journal article" date="2013" name="Curr. Biol.">
        <title>The Genome of the Foraminiferan Reticulomyxa filosa.</title>
        <authorList>
            <person name="Glockner G."/>
            <person name="Hulsmann N."/>
            <person name="Schleicher M."/>
            <person name="Noegel A.A."/>
            <person name="Eichinger L."/>
            <person name="Gallinger C."/>
            <person name="Pawlowski J."/>
            <person name="Sierra R."/>
            <person name="Euteneuer U."/>
            <person name="Pillet L."/>
            <person name="Moustafa A."/>
            <person name="Platzer M."/>
            <person name="Groth M."/>
            <person name="Szafranski K."/>
            <person name="Schliwa M."/>
        </authorList>
    </citation>
    <scope>NUCLEOTIDE SEQUENCE [LARGE SCALE GENOMIC DNA]</scope>
</reference>
<gene>
    <name evidence="7" type="ORF">RFI_21446</name>
</gene>
<dbReference type="Pfam" id="PF00503">
    <property type="entry name" value="G-alpha"/>
    <property type="match status" value="1"/>
</dbReference>
<dbReference type="InterPro" id="IPR011025">
    <property type="entry name" value="GproteinA_insert"/>
</dbReference>
<dbReference type="GO" id="GO:0005737">
    <property type="term" value="C:cytoplasm"/>
    <property type="evidence" value="ECO:0007669"/>
    <property type="project" value="TreeGrafter"/>
</dbReference>
<keyword evidence="2 5" id="KW-0547">Nucleotide-binding</keyword>
<evidence type="ECO:0000256" key="4">
    <source>
        <dbReference type="ARBA" id="ARBA00023224"/>
    </source>
</evidence>
<keyword evidence="4" id="KW-0807">Transducer</keyword>
<keyword evidence="8" id="KW-1185">Reference proteome</keyword>
<dbReference type="SMART" id="SM00275">
    <property type="entry name" value="G_alpha"/>
    <property type="match status" value="1"/>
</dbReference>
<dbReference type="PROSITE" id="PS51882">
    <property type="entry name" value="G_ALPHA"/>
    <property type="match status" value="1"/>
</dbReference>
<sequence length="359" mass="41904">MGCMNSTPENSDANGKIEDELKQLDQVRESRYKLLLLGAGESGKSTMLRHMRQIHGQPFSQEELMDALPHIRKNIIESMRALAIYSEILADEGQDTRVSKENEELRRKIAKINDRDPFGSEEYEMFQQLWNDKGIQRTLEFRHRFQIIDTAEYLFANMKRISEIGYIPTFEDLLHSRKRSTGIHDVIFRLKGKNNKVTEIFQVYDVGGQRSERKKWVALFDNCDAIIFVAALSGFNQTLWEDNRQNNMKEALALFQQIINMDEFKNSHAILFLNKNDLFTEKIKKFKLSDYLEDFKGRDYHYEDAIQFIQQSFASLRNDPSKLIYGHITCATDPKNVKAMFDSMRNIVVRQELSQAGFV</sequence>
<comment type="caution">
    <text evidence="7">The sequence shown here is derived from an EMBL/GenBank/DDBJ whole genome shotgun (WGS) entry which is preliminary data.</text>
</comment>